<evidence type="ECO:0000313" key="2">
    <source>
        <dbReference type="Proteomes" id="UP000636800"/>
    </source>
</evidence>
<dbReference type="OrthoDB" id="2190844at2759"/>
<dbReference type="Proteomes" id="UP000636800">
    <property type="component" value="Chromosome 1"/>
</dbReference>
<proteinExistence type="predicted"/>
<gene>
    <name evidence="1" type="ORF">HPP92_002437</name>
</gene>
<evidence type="ECO:0000313" key="1">
    <source>
        <dbReference type="EMBL" id="KAG0497746.1"/>
    </source>
</evidence>
<accession>A0A835S0A5</accession>
<dbReference type="AlphaFoldDB" id="A0A835S0A5"/>
<organism evidence="1 2">
    <name type="scientific">Vanilla planifolia</name>
    <name type="common">Vanilla</name>
    <dbReference type="NCBI Taxonomy" id="51239"/>
    <lineage>
        <taxon>Eukaryota</taxon>
        <taxon>Viridiplantae</taxon>
        <taxon>Streptophyta</taxon>
        <taxon>Embryophyta</taxon>
        <taxon>Tracheophyta</taxon>
        <taxon>Spermatophyta</taxon>
        <taxon>Magnoliopsida</taxon>
        <taxon>Liliopsida</taxon>
        <taxon>Asparagales</taxon>
        <taxon>Orchidaceae</taxon>
        <taxon>Vanilloideae</taxon>
        <taxon>Vanilleae</taxon>
        <taxon>Vanilla</taxon>
    </lineage>
</organism>
<dbReference type="EMBL" id="JADCNL010000001">
    <property type="protein sequence ID" value="KAG0497746.1"/>
    <property type="molecule type" value="Genomic_DNA"/>
</dbReference>
<comment type="caution">
    <text evidence="1">The sequence shown here is derived from an EMBL/GenBank/DDBJ whole genome shotgun (WGS) entry which is preliminary data.</text>
</comment>
<protein>
    <submittedName>
        <fullName evidence="1">Uncharacterized protein</fullName>
    </submittedName>
</protein>
<sequence length="52" mass="5044">MAARVAVASEDEVMAVAAEAGGEEVVEAEAKGGVVEEAVEVAAELGEGAVEG</sequence>
<name>A0A835S0A5_VANPL</name>
<keyword evidence="2" id="KW-1185">Reference proteome</keyword>
<reference evidence="1 2" key="1">
    <citation type="journal article" date="2020" name="Nat. Food">
        <title>A phased Vanilla planifolia genome enables genetic improvement of flavour and production.</title>
        <authorList>
            <person name="Hasing T."/>
            <person name="Tang H."/>
            <person name="Brym M."/>
            <person name="Khazi F."/>
            <person name="Huang T."/>
            <person name="Chambers A.H."/>
        </authorList>
    </citation>
    <scope>NUCLEOTIDE SEQUENCE [LARGE SCALE GENOMIC DNA]</scope>
    <source>
        <tissue evidence="1">Leaf</tissue>
    </source>
</reference>